<keyword evidence="8 10" id="KW-0057">Aromatic amino acid biosynthesis</keyword>
<protein>
    <recommendedName>
        <fullName evidence="4 10">Indole-3-glycerol phosphate synthase</fullName>
        <shortName evidence="10">IGPS</shortName>
        <ecNumber evidence="3 10">4.1.1.48</ecNumber>
    </recommendedName>
</protein>
<dbReference type="InterPro" id="IPR011060">
    <property type="entry name" value="RibuloseP-bd_barrel"/>
</dbReference>
<name>A0A0U1NH20_9RHOB</name>
<evidence type="ECO:0000313" key="12">
    <source>
        <dbReference type="EMBL" id="CRK74026.1"/>
    </source>
</evidence>
<dbReference type="PANTHER" id="PTHR22854:SF2">
    <property type="entry name" value="INDOLE-3-GLYCEROL-PHOSPHATE SYNTHASE"/>
    <property type="match status" value="1"/>
</dbReference>
<dbReference type="EC" id="4.1.1.48" evidence="3 10"/>
<dbReference type="CDD" id="cd00331">
    <property type="entry name" value="IGPS"/>
    <property type="match status" value="1"/>
</dbReference>
<dbReference type="InterPro" id="IPR045186">
    <property type="entry name" value="Indole-3-glycerol_P_synth"/>
</dbReference>
<evidence type="ECO:0000256" key="9">
    <source>
        <dbReference type="ARBA" id="ARBA00023239"/>
    </source>
</evidence>
<keyword evidence="7 10" id="KW-0822">Tryptophan biosynthesis</keyword>
<keyword evidence="13" id="KW-1185">Reference proteome</keyword>
<evidence type="ECO:0000256" key="1">
    <source>
        <dbReference type="ARBA" id="ARBA00001633"/>
    </source>
</evidence>
<reference evidence="12 13" key="1">
    <citation type="submission" date="2015-04" db="EMBL/GenBank/DDBJ databases">
        <authorList>
            <person name="Syromyatnikov M.Y."/>
            <person name="Popov V.N."/>
        </authorList>
    </citation>
    <scope>NUCLEOTIDE SEQUENCE [LARGE SCALE GENOMIC DNA]</scope>
    <source>
        <strain evidence="12 13">CECT 5292</strain>
    </source>
</reference>
<dbReference type="OrthoDB" id="9804217at2"/>
<dbReference type="FunFam" id="3.20.20.70:FF:000024">
    <property type="entry name" value="Indole-3-glycerol phosphate synthase"/>
    <property type="match status" value="1"/>
</dbReference>
<evidence type="ECO:0000256" key="7">
    <source>
        <dbReference type="ARBA" id="ARBA00022822"/>
    </source>
</evidence>
<dbReference type="GO" id="GO:0000162">
    <property type="term" value="P:L-tryptophan biosynthetic process"/>
    <property type="evidence" value="ECO:0007669"/>
    <property type="project" value="UniProtKB-UniRule"/>
</dbReference>
<evidence type="ECO:0000256" key="8">
    <source>
        <dbReference type="ARBA" id="ARBA00023141"/>
    </source>
</evidence>
<evidence type="ECO:0000256" key="4">
    <source>
        <dbReference type="ARBA" id="ARBA00018080"/>
    </source>
</evidence>
<evidence type="ECO:0000256" key="5">
    <source>
        <dbReference type="ARBA" id="ARBA00022605"/>
    </source>
</evidence>
<dbReference type="Proteomes" id="UP000048949">
    <property type="component" value="Unassembled WGS sequence"/>
</dbReference>
<feature type="domain" description="Indole-3-glycerol phosphate synthase" evidence="11">
    <location>
        <begin position="6"/>
        <end position="260"/>
    </location>
</feature>
<dbReference type="GO" id="GO:0004425">
    <property type="term" value="F:indole-3-glycerol-phosphate synthase activity"/>
    <property type="evidence" value="ECO:0007669"/>
    <property type="project" value="UniProtKB-UniRule"/>
</dbReference>
<keyword evidence="6 10" id="KW-0210">Decarboxylase</keyword>
<organism evidence="12 13">
    <name type="scientific">Nereida ignava</name>
    <dbReference type="NCBI Taxonomy" id="282199"/>
    <lineage>
        <taxon>Bacteria</taxon>
        <taxon>Pseudomonadati</taxon>
        <taxon>Pseudomonadota</taxon>
        <taxon>Alphaproteobacteria</taxon>
        <taxon>Rhodobacterales</taxon>
        <taxon>Roseobacteraceae</taxon>
        <taxon>Nereida</taxon>
    </lineage>
</organism>
<dbReference type="PANTHER" id="PTHR22854">
    <property type="entry name" value="TRYPTOPHAN BIOSYNTHESIS PROTEIN"/>
    <property type="match status" value="1"/>
</dbReference>
<accession>A0A0U1NH20</accession>
<dbReference type="AlphaFoldDB" id="A0A0U1NH20"/>
<dbReference type="InterPro" id="IPR013798">
    <property type="entry name" value="Indole-3-glycerol_P_synth_dom"/>
</dbReference>
<dbReference type="NCBIfam" id="NF001377">
    <property type="entry name" value="PRK00278.2-4"/>
    <property type="match status" value="1"/>
</dbReference>
<dbReference type="Gene3D" id="3.20.20.70">
    <property type="entry name" value="Aldolase class I"/>
    <property type="match status" value="1"/>
</dbReference>
<comment type="pathway">
    <text evidence="2 10">Amino-acid biosynthesis; L-tryptophan biosynthesis; L-tryptophan from chorismate: step 4/5.</text>
</comment>
<dbReference type="SUPFAM" id="SSF51366">
    <property type="entry name" value="Ribulose-phoshate binding barrel"/>
    <property type="match status" value="1"/>
</dbReference>
<gene>
    <name evidence="10 12" type="primary">trpC</name>
    <name evidence="12" type="ORF">NIG5292_00049</name>
</gene>
<comment type="catalytic activity">
    <reaction evidence="1 10">
        <text>1-(2-carboxyphenylamino)-1-deoxy-D-ribulose 5-phosphate + H(+) = (1S,2R)-1-C-(indol-3-yl)glycerol 3-phosphate + CO2 + H2O</text>
        <dbReference type="Rhea" id="RHEA:23476"/>
        <dbReference type="ChEBI" id="CHEBI:15377"/>
        <dbReference type="ChEBI" id="CHEBI:15378"/>
        <dbReference type="ChEBI" id="CHEBI:16526"/>
        <dbReference type="ChEBI" id="CHEBI:58613"/>
        <dbReference type="ChEBI" id="CHEBI:58866"/>
        <dbReference type="EC" id="4.1.1.48"/>
    </reaction>
</comment>
<dbReference type="InterPro" id="IPR001468">
    <property type="entry name" value="Indole-3-GlycerolPSynthase_CS"/>
</dbReference>
<comment type="similarity">
    <text evidence="10">Belongs to the TrpC family.</text>
</comment>
<dbReference type="NCBIfam" id="NF001370">
    <property type="entry name" value="PRK00278.1-2"/>
    <property type="match status" value="1"/>
</dbReference>
<dbReference type="EMBL" id="CVQV01000002">
    <property type="protein sequence ID" value="CRK74026.1"/>
    <property type="molecule type" value="Genomic_DNA"/>
</dbReference>
<dbReference type="STRING" id="282199.GCA_001049735_00049"/>
<dbReference type="Pfam" id="PF00218">
    <property type="entry name" value="IGPS"/>
    <property type="match status" value="1"/>
</dbReference>
<dbReference type="HAMAP" id="MF_00134_B">
    <property type="entry name" value="IGPS_B"/>
    <property type="match status" value="1"/>
</dbReference>
<dbReference type="UniPathway" id="UPA00035">
    <property type="reaction ID" value="UER00043"/>
</dbReference>
<sequence length="270" mass="28491">MSTTILDKIKAYKLEEVAARKAETTLEAVTALAKDAPAPRDFAGDVIAATKTGYGLIAEIKKASPSKGLIREDFNPPALAQAYEAGGATCLSVLTDGPSFQGADAFLTAARGAATLPALRKDFMYDPFQVVEARALHADCILIILASVSDDQAAELEAAATEWGMSVLLEVHDAEELERACLLKSPLMGINNRNLKTFETTLDTTRTLSKMVPADRTIVCESGLNTPAELADMASYGARAFLIGESLMRQSDVAAATNALIGNPAPPVSS</sequence>
<evidence type="ECO:0000256" key="6">
    <source>
        <dbReference type="ARBA" id="ARBA00022793"/>
    </source>
</evidence>
<dbReference type="RefSeq" id="WP_048597343.1">
    <property type="nucleotide sequence ID" value="NZ_CBFHGK010000003.1"/>
</dbReference>
<dbReference type="InterPro" id="IPR013785">
    <property type="entry name" value="Aldolase_TIM"/>
</dbReference>
<dbReference type="NCBIfam" id="NF001373">
    <property type="entry name" value="PRK00278.1-6"/>
    <property type="match status" value="1"/>
</dbReference>
<evidence type="ECO:0000256" key="10">
    <source>
        <dbReference type="HAMAP-Rule" id="MF_00134"/>
    </source>
</evidence>
<dbReference type="GO" id="GO:0004640">
    <property type="term" value="F:phosphoribosylanthranilate isomerase activity"/>
    <property type="evidence" value="ECO:0007669"/>
    <property type="project" value="TreeGrafter"/>
</dbReference>
<evidence type="ECO:0000256" key="3">
    <source>
        <dbReference type="ARBA" id="ARBA00012362"/>
    </source>
</evidence>
<keyword evidence="9 10" id="KW-0456">Lyase</keyword>
<evidence type="ECO:0000256" key="2">
    <source>
        <dbReference type="ARBA" id="ARBA00004696"/>
    </source>
</evidence>
<keyword evidence="5 10" id="KW-0028">Amino-acid biosynthesis</keyword>
<dbReference type="PROSITE" id="PS00614">
    <property type="entry name" value="IGPS"/>
    <property type="match status" value="1"/>
</dbReference>
<proteinExistence type="inferred from homology"/>
<evidence type="ECO:0000259" key="11">
    <source>
        <dbReference type="Pfam" id="PF00218"/>
    </source>
</evidence>
<evidence type="ECO:0000313" key="13">
    <source>
        <dbReference type="Proteomes" id="UP000048949"/>
    </source>
</evidence>